<accession>A0AAD2PWE0</accession>
<gene>
    <name evidence="2" type="ORF">CYCCA115_LOCUS18584</name>
</gene>
<evidence type="ECO:0000313" key="2">
    <source>
        <dbReference type="EMBL" id="CAJ1960168.1"/>
    </source>
</evidence>
<organism evidence="2 3">
    <name type="scientific">Cylindrotheca closterium</name>
    <dbReference type="NCBI Taxonomy" id="2856"/>
    <lineage>
        <taxon>Eukaryota</taxon>
        <taxon>Sar</taxon>
        <taxon>Stramenopiles</taxon>
        <taxon>Ochrophyta</taxon>
        <taxon>Bacillariophyta</taxon>
        <taxon>Bacillariophyceae</taxon>
        <taxon>Bacillariophycidae</taxon>
        <taxon>Bacillariales</taxon>
        <taxon>Bacillariaceae</taxon>
        <taxon>Cylindrotheca</taxon>
    </lineage>
</organism>
<name>A0AAD2PWE0_9STRA</name>
<evidence type="ECO:0000256" key="1">
    <source>
        <dbReference type="SAM" id="MobiDB-lite"/>
    </source>
</evidence>
<keyword evidence="3" id="KW-1185">Reference proteome</keyword>
<dbReference type="Proteomes" id="UP001295423">
    <property type="component" value="Unassembled WGS sequence"/>
</dbReference>
<feature type="region of interest" description="Disordered" evidence="1">
    <location>
        <begin position="861"/>
        <end position="898"/>
    </location>
</feature>
<evidence type="ECO:0000313" key="3">
    <source>
        <dbReference type="Proteomes" id="UP001295423"/>
    </source>
</evidence>
<proteinExistence type="predicted"/>
<protein>
    <submittedName>
        <fullName evidence="2">Uncharacterized protein</fullName>
    </submittedName>
</protein>
<feature type="region of interest" description="Disordered" evidence="1">
    <location>
        <begin position="303"/>
        <end position="341"/>
    </location>
</feature>
<sequence>MSSYVSSYYHFNEQVFRSDVKKALLSVEKILEADRRPRPAEEVHHKYENKFQLANSMTNLAIVAQMNVLERLGLTPDIIRQLGDDIKTKTTTLRFDAIESCEFIMEQTVDVHDANSTQTVSQSSTSIGSSMFNSSSSTIHKVIKKVKEYHWNIKTHWEIAVFPGTEVEKRIVLQSRDASVVVITQSKEAPIPTMQKRTPMDLNLTWVLKQIDMETRATNFTIDTTIAKTPRRNQQVEAAMAFFCKRMKGWLCDVKRYFTNVLQPIISKTHNPAVAPPSRPQRLHVLCSANDLFRPILPLLEETDHETRKGDSAQTSILDGSNDSDDPESISTLSLRPAGGRADQDEKWQVLSGKDTVQLLNSQVQSIVTKIQSLQESYPPSNDGELFSIAEATVFLMLDHSEKLCLQYQHAIGYLEKMLENQLVAAIGKRVTNDDLEEFVRFHNAKFLTIPPKPFCHAIGRPNRFPYGVLSIESKGDSDNTIPIETMMRPVQMEAPLEVPLNAATTLQLTGNTYLHGWMHQRSESGGTNKSFQLSARARQFSSFMLVIGTMAGPNKLNPKDAIILQNKDEVLIPLLLEEIPSAKEFKDAIESLSPEQQRFAKSFRGMQLESSVFGVAVIQIKPQLEALLGLPEDSLAKEIKLTEDLMELFVEYQVPSDLLSYDELAVAVSTSEKVDIVRQNVKAVMSVVEGTKEKQLEAKTMKAEMAVASAAQELCFEQDTIPSIGASYGDYSPPPCGSMRRSAGGGGGGGRGGGRRGFAEVLGLGANFSRAPSREEGCGSPPPQVLLGRSKGNVIPKNRQLDRGAPPPPNSTDAVWIKQEPDYDWSSEKPKDALWKKEEPNYDWSGAQPFERPADGLVTLSTTSRDDDEPGEYKKQNVENNIVPNSTSKTKRSPSQAVDFTSIPKTLDATIEKFDKDSTLRSTKLKTMDTWSRKRQPDLLTKPTTNTLAAKDVKSESNKAYDLLDAISRSGSLPIAYSDLHVVVCVTHCFAKDVMATVVEDNVNPIEKLEMSTLLLGSAIHGTKPIELIAEEANRARFQSSFPLMLETEGGAV</sequence>
<dbReference type="EMBL" id="CAKOGP040002047">
    <property type="protein sequence ID" value="CAJ1960168.1"/>
    <property type="molecule type" value="Genomic_DNA"/>
</dbReference>
<dbReference type="AlphaFoldDB" id="A0AAD2PWE0"/>
<reference evidence="2" key="1">
    <citation type="submission" date="2023-08" db="EMBL/GenBank/DDBJ databases">
        <authorList>
            <person name="Audoor S."/>
            <person name="Bilcke G."/>
        </authorList>
    </citation>
    <scope>NUCLEOTIDE SEQUENCE</scope>
</reference>
<feature type="compositionally biased region" description="Polar residues" evidence="1">
    <location>
        <begin position="312"/>
        <end position="321"/>
    </location>
</feature>
<feature type="region of interest" description="Disordered" evidence="1">
    <location>
        <begin position="770"/>
        <end position="831"/>
    </location>
</feature>
<comment type="caution">
    <text evidence="2">The sequence shown here is derived from an EMBL/GenBank/DDBJ whole genome shotgun (WGS) entry which is preliminary data.</text>
</comment>
<feature type="compositionally biased region" description="Polar residues" evidence="1">
    <location>
        <begin position="879"/>
        <end position="898"/>
    </location>
</feature>